<dbReference type="InterPro" id="IPR018934">
    <property type="entry name" value="RIO_dom"/>
</dbReference>
<dbReference type="GO" id="GO:0005524">
    <property type="term" value="F:ATP binding"/>
    <property type="evidence" value="ECO:0007669"/>
    <property type="project" value="UniProtKB-KW"/>
</dbReference>
<reference evidence="15" key="1">
    <citation type="journal article" date="2021" name="Sci. Rep.">
        <title>Diploid genomic architecture of Nitzschia inconspicua, an elite biomass production diatom.</title>
        <authorList>
            <person name="Oliver A."/>
            <person name="Podell S."/>
            <person name="Pinowska A."/>
            <person name="Traller J.C."/>
            <person name="Smith S.R."/>
            <person name="McClure R."/>
            <person name="Beliaev A."/>
            <person name="Bohutskyi P."/>
            <person name="Hill E.A."/>
            <person name="Rabines A."/>
            <person name="Zheng H."/>
            <person name="Allen L.Z."/>
            <person name="Kuo A."/>
            <person name="Grigoriev I.V."/>
            <person name="Allen A.E."/>
            <person name="Hazlebeck D."/>
            <person name="Allen E.E."/>
        </authorList>
    </citation>
    <scope>NUCLEOTIDE SEQUENCE</scope>
    <source>
        <strain evidence="15">Hildebrandi</strain>
    </source>
</reference>
<dbReference type="EC" id="2.7.11.1" evidence="3"/>
<keyword evidence="8 15" id="KW-0418">Kinase</keyword>
<dbReference type="GO" id="GO:0030688">
    <property type="term" value="C:preribosome, small subunit precursor"/>
    <property type="evidence" value="ECO:0007669"/>
    <property type="project" value="TreeGrafter"/>
</dbReference>
<dbReference type="GO" id="GO:0005634">
    <property type="term" value="C:nucleus"/>
    <property type="evidence" value="ECO:0007669"/>
    <property type="project" value="TreeGrafter"/>
</dbReference>
<sequence>MKLDPTVMRTMNPQDFRVLEACEKGMQKGHALVPSALIASLATLRHGGTGKILSSLLRDKLLSHDQSCGYDGYRVTQAGYDILALWSLKQRKIIAAIGDKIGTGKESDIYLAVQPNGQQVVLKFHRLGRTSFRNVKKTRDYFVYQQSKGGRRGHTGVSSQNQANSWLFLSKQSAVKEFAFMKALWNVDYPTPTPLGHSRHVVCMSLIRGVPLYQVQSRHLSSEQAASIFRQAADLAVRLAQHGLVHCDLNEFNLMVDLSGIQQTALSNEHDTYVRHSGMSVAAESTPGMLSARGPWEPDHIQQFQPDQQQDFGSVQEEPPTPMELLDNGEPKPIVTLIDFPQMVSTLHPNAKDLYERDTQCLLKFFTHKLQFQIPESEQSSLYLTWESVLELIQEQQQYQQQQQQRLIPVIGDDCNNDEEASVSTGSVMLASKAQLRLDQQLKASGYSQEDVQRDLELYYYREKDEDEDDEEEEDGNDNDEGDDNLKKDDDGDGNGSVSGSIVSNEDEVEEKLHANENPSSGASVVSILPSSALADLSRQELQEHARERVQQQLELKKRQDRQRGAFRKRNSNKSYLKGKRVFQDVVPI</sequence>
<feature type="region of interest" description="Disordered" evidence="13">
    <location>
        <begin position="307"/>
        <end position="329"/>
    </location>
</feature>
<evidence type="ECO:0000313" key="16">
    <source>
        <dbReference type="Proteomes" id="UP000693970"/>
    </source>
</evidence>
<protein>
    <recommendedName>
        <fullName evidence="3">non-specific serine/threonine protein kinase</fullName>
        <ecNumber evidence="3">2.7.11.1</ecNumber>
    </recommendedName>
</protein>
<name>A0A9K3KS82_9STRA</name>
<comment type="catalytic activity">
    <reaction evidence="11">
        <text>L-threonyl-[protein] + ATP = O-phospho-L-threonyl-[protein] + ADP + H(+)</text>
        <dbReference type="Rhea" id="RHEA:46608"/>
        <dbReference type="Rhea" id="RHEA-COMP:11060"/>
        <dbReference type="Rhea" id="RHEA-COMP:11605"/>
        <dbReference type="ChEBI" id="CHEBI:15378"/>
        <dbReference type="ChEBI" id="CHEBI:30013"/>
        <dbReference type="ChEBI" id="CHEBI:30616"/>
        <dbReference type="ChEBI" id="CHEBI:61977"/>
        <dbReference type="ChEBI" id="CHEBI:456216"/>
        <dbReference type="EC" id="2.7.11.1"/>
    </reaction>
</comment>
<dbReference type="InterPro" id="IPR030484">
    <property type="entry name" value="Rio2"/>
</dbReference>
<dbReference type="GO" id="GO:0004674">
    <property type="term" value="F:protein serine/threonine kinase activity"/>
    <property type="evidence" value="ECO:0007669"/>
    <property type="project" value="UniProtKB-KW"/>
</dbReference>
<dbReference type="InterPro" id="IPR000687">
    <property type="entry name" value="RIO_kinase"/>
</dbReference>
<evidence type="ECO:0000259" key="14">
    <source>
        <dbReference type="SMART" id="SM00090"/>
    </source>
</evidence>
<feature type="domain" description="RIO kinase" evidence="14">
    <location>
        <begin position="66"/>
        <end position="292"/>
    </location>
</feature>
<keyword evidence="9" id="KW-0067">ATP-binding</keyword>
<keyword evidence="4 15" id="KW-0723">Serine/threonine-protein kinase</keyword>
<dbReference type="GO" id="GO:0046872">
    <property type="term" value="F:metal ion binding"/>
    <property type="evidence" value="ECO:0007669"/>
    <property type="project" value="UniProtKB-KW"/>
</dbReference>
<comment type="similarity">
    <text evidence="2">Belongs to the protein kinase superfamily. RIO-type Ser/Thr kinase family.</text>
</comment>
<comment type="caution">
    <text evidence="15">The sequence shown here is derived from an EMBL/GenBank/DDBJ whole genome shotgun (WGS) entry which is preliminary data.</text>
</comment>
<dbReference type="Pfam" id="PF01163">
    <property type="entry name" value="RIO1"/>
    <property type="match status" value="2"/>
</dbReference>
<evidence type="ECO:0000256" key="3">
    <source>
        <dbReference type="ARBA" id="ARBA00012513"/>
    </source>
</evidence>
<evidence type="ECO:0000256" key="13">
    <source>
        <dbReference type="SAM" id="MobiDB-lite"/>
    </source>
</evidence>
<keyword evidence="10" id="KW-0460">Magnesium</keyword>
<dbReference type="GO" id="GO:0005829">
    <property type="term" value="C:cytosol"/>
    <property type="evidence" value="ECO:0007669"/>
    <property type="project" value="TreeGrafter"/>
</dbReference>
<evidence type="ECO:0000256" key="1">
    <source>
        <dbReference type="ARBA" id="ARBA00001946"/>
    </source>
</evidence>
<reference evidence="15" key="2">
    <citation type="submission" date="2021-04" db="EMBL/GenBank/DDBJ databases">
        <authorList>
            <person name="Podell S."/>
        </authorList>
    </citation>
    <scope>NUCLEOTIDE SEQUENCE</scope>
    <source>
        <strain evidence="15">Hildebrandi</strain>
    </source>
</reference>
<evidence type="ECO:0000313" key="15">
    <source>
        <dbReference type="EMBL" id="KAG7348953.1"/>
    </source>
</evidence>
<proteinExistence type="inferred from homology"/>
<dbReference type="Proteomes" id="UP000693970">
    <property type="component" value="Unassembled WGS sequence"/>
</dbReference>
<keyword evidence="7" id="KW-0547">Nucleotide-binding</keyword>
<dbReference type="PANTHER" id="PTHR45852:SF1">
    <property type="entry name" value="SERINE_THREONINE-PROTEIN KINASE RIO2"/>
    <property type="match status" value="1"/>
</dbReference>
<comment type="cofactor">
    <cofactor evidence="1">
        <name>Mg(2+)</name>
        <dbReference type="ChEBI" id="CHEBI:18420"/>
    </cofactor>
</comment>
<comment type="catalytic activity">
    <reaction evidence="12">
        <text>L-seryl-[protein] + ATP = O-phospho-L-seryl-[protein] + ADP + H(+)</text>
        <dbReference type="Rhea" id="RHEA:17989"/>
        <dbReference type="Rhea" id="RHEA-COMP:9863"/>
        <dbReference type="Rhea" id="RHEA-COMP:11604"/>
        <dbReference type="ChEBI" id="CHEBI:15378"/>
        <dbReference type="ChEBI" id="CHEBI:29999"/>
        <dbReference type="ChEBI" id="CHEBI:30616"/>
        <dbReference type="ChEBI" id="CHEBI:83421"/>
        <dbReference type="ChEBI" id="CHEBI:456216"/>
        <dbReference type="EC" id="2.7.11.1"/>
    </reaction>
</comment>
<evidence type="ECO:0000256" key="6">
    <source>
        <dbReference type="ARBA" id="ARBA00022723"/>
    </source>
</evidence>
<feature type="region of interest" description="Disordered" evidence="13">
    <location>
        <begin position="554"/>
        <end position="574"/>
    </location>
</feature>
<feature type="compositionally biased region" description="Basic residues" evidence="13">
    <location>
        <begin position="565"/>
        <end position="574"/>
    </location>
</feature>
<feature type="compositionally biased region" description="Acidic residues" evidence="13">
    <location>
        <begin position="465"/>
        <end position="483"/>
    </location>
</feature>
<keyword evidence="16" id="KW-1185">Reference proteome</keyword>
<dbReference type="GO" id="GO:0030490">
    <property type="term" value="P:maturation of SSU-rRNA"/>
    <property type="evidence" value="ECO:0007669"/>
    <property type="project" value="TreeGrafter"/>
</dbReference>
<evidence type="ECO:0000256" key="11">
    <source>
        <dbReference type="ARBA" id="ARBA00047899"/>
    </source>
</evidence>
<keyword evidence="6" id="KW-0479">Metal-binding</keyword>
<evidence type="ECO:0000256" key="8">
    <source>
        <dbReference type="ARBA" id="ARBA00022777"/>
    </source>
</evidence>
<evidence type="ECO:0000256" key="4">
    <source>
        <dbReference type="ARBA" id="ARBA00022527"/>
    </source>
</evidence>
<organism evidence="15 16">
    <name type="scientific">Nitzschia inconspicua</name>
    <dbReference type="NCBI Taxonomy" id="303405"/>
    <lineage>
        <taxon>Eukaryota</taxon>
        <taxon>Sar</taxon>
        <taxon>Stramenopiles</taxon>
        <taxon>Ochrophyta</taxon>
        <taxon>Bacillariophyta</taxon>
        <taxon>Bacillariophyceae</taxon>
        <taxon>Bacillariophycidae</taxon>
        <taxon>Bacillariales</taxon>
        <taxon>Bacillariaceae</taxon>
        <taxon>Nitzschia</taxon>
    </lineage>
</organism>
<dbReference type="CDD" id="cd05144">
    <property type="entry name" value="RIO2_C"/>
    <property type="match status" value="1"/>
</dbReference>
<dbReference type="AlphaFoldDB" id="A0A9K3KS82"/>
<dbReference type="SMART" id="SM00090">
    <property type="entry name" value="RIO"/>
    <property type="match status" value="1"/>
</dbReference>
<feature type="compositionally biased region" description="Basic and acidic residues" evidence="13">
    <location>
        <begin position="554"/>
        <end position="564"/>
    </location>
</feature>
<dbReference type="Pfam" id="PF09202">
    <property type="entry name" value="Rio2_N"/>
    <property type="match status" value="1"/>
</dbReference>
<evidence type="ECO:0000256" key="12">
    <source>
        <dbReference type="ARBA" id="ARBA00048679"/>
    </source>
</evidence>
<gene>
    <name evidence="15" type="ORF">IV203_011550</name>
</gene>
<evidence type="ECO:0000256" key="10">
    <source>
        <dbReference type="ARBA" id="ARBA00022842"/>
    </source>
</evidence>
<evidence type="ECO:0000256" key="9">
    <source>
        <dbReference type="ARBA" id="ARBA00022840"/>
    </source>
</evidence>
<evidence type="ECO:0000256" key="5">
    <source>
        <dbReference type="ARBA" id="ARBA00022679"/>
    </source>
</evidence>
<accession>A0A9K3KS82</accession>
<evidence type="ECO:0000256" key="7">
    <source>
        <dbReference type="ARBA" id="ARBA00022741"/>
    </source>
</evidence>
<dbReference type="OrthoDB" id="10258631at2759"/>
<keyword evidence="5" id="KW-0808">Transferase</keyword>
<dbReference type="PANTHER" id="PTHR45852">
    <property type="entry name" value="SER/THR-PROTEIN KINASE RIO2"/>
    <property type="match status" value="1"/>
</dbReference>
<evidence type="ECO:0000256" key="2">
    <source>
        <dbReference type="ARBA" id="ARBA00009196"/>
    </source>
</evidence>
<dbReference type="InterPro" id="IPR015285">
    <property type="entry name" value="RIO2_wHTH_N"/>
</dbReference>
<dbReference type="EMBL" id="JAGRRH010000019">
    <property type="protein sequence ID" value="KAG7348953.1"/>
    <property type="molecule type" value="Genomic_DNA"/>
</dbReference>
<dbReference type="FunFam" id="3.30.200.20:FF:000052">
    <property type="entry name" value="Serine/threonine-protein kinase RIO2"/>
    <property type="match status" value="1"/>
</dbReference>
<feature type="region of interest" description="Disordered" evidence="13">
    <location>
        <begin position="463"/>
        <end position="524"/>
    </location>
</feature>